<dbReference type="InterPro" id="IPR001610">
    <property type="entry name" value="PAC"/>
</dbReference>
<comment type="catalytic activity">
    <reaction evidence="1">
        <text>ATP + protein L-histidine = ADP + protein N-phospho-L-histidine.</text>
        <dbReference type="EC" id="2.7.13.3"/>
    </reaction>
</comment>
<evidence type="ECO:0000313" key="9">
    <source>
        <dbReference type="Proteomes" id="UP001595962"/>
    </source>
</evidence>
<comment type="caution">
    <text evidence="8">The sequence shown here is derived from an EMBL/GenBank/DDBJ whole genome shotgun (WGS) entry which is preliminary data.</text>
</comment>
<dbReference type="Gene3D" id="1.10.287.130">
    <property type="match status" value="1"/>
</dbReference>
<dbReference type="Pfam" id="PF02518">
    <property type="entry name" value="HATPase_c"/>
    <property type="match status" value="1"/>
</dbReference>
<dbReference type="SMART" id="SM00065">
    <property type="entry name" value="GAF"/>
    <property type="match status" value="1"/>
</dbReference>
<dbReference type="EMBL" id="JBHSGB010000012">
    <property type="protein sequence ID" value="MFC4656203.1"/>
    <property type="molecule type" value="Genomic_DNA"/>
</dbReference>
<dbReference type="Gene3D" id="2.10.70.100">
    <property type="match status" value="1"/>
</dbReference>
<keyword evidence="4" id="KW-0808">Transferase</keyword>
<feature type="domain" description="PAC" evidence="7">
    <location>
        <begin position="382"/>
        <end position="433"/>
    </location>
</feature>
<sequence>MLAPSLPIDELKRLAALSSAALLDSPAEQRFDRLTHLVQLCLGTEIVLVSLVDKERQWFKSRQGLDACETPREISFCGHAILAKDIFEVADAAQDPRFADNPLVLGPPFIRFYAGAPLSFDGQRIGTLCVIDSKPRKLTETELEILRNFADSVEQEIRDRLQQFAHQKLAQSELLNRSVLDGTRIGTWQWNVQTGETLFNERWAEIIGYRLDELQPISIDTWLGLVHPDDGERSNALLQQHFSGEAEFYDCQCRMQHKDGHWVWVHDRGRLVSRTADGQPLMMYGTHADISEQKEAEQALLASRDKLEKMTQQLPGVVYQFQQWPDGHFAFPYASESIYQIYGVTPEQVRHDASAVFSVIVPDDIPAVTESILRSKTELSLWQHEYRVKRQNGDVAWMAGRAMPEAMPDGSVLWHGYIYEITERKQQYLALEQAYSELNLAQQRLEQASRQARIGYWRATLRTGELWWSPMIYDIFGFDPEFTQPNIALFNSMVHPDDLDKLAESEARAFQSGEHNVIHRIVRPDGEIRWVHELAQLLPVQDFPEQVMVGSVQDVTEFMRLQRLKDEFISTVSHELRTPLTSIGGAIKLLVGTQQLQLNDTAQMLLDVAQSNISRLQHLINDLLDIEKLSAGKMKLELKTLKVLPLLQHARRDHATFAEKSRVKLELQVTEDLADAELKVDEHRLQQILANLLSNALKFSPDGGLVVLEAHRQGSQLEISVTDQGPGIPTEFHSKIFQRFSQADASSSKSKGGTGLGLALCKELADVMGGTIGFISTPGQGSRFFVRFPLLF</sequence>
<dbReference type="CDD" id="cd00082">
    <property type="entry name" value="HisKA"/>
    <property type="match status" value="1"/>
</dbReference>
<dbReference type="InterPro" id="IPR000014">
    <property type="entry name" value="PAS"/>
</dbReference>
<evidence type="ECO:0000256" key="3">
    <source>
        <dbReference type="ARBA" id="ARBA00022553"/>
    </source>
</evidence>
<dbReference type="InterPro" id="IPR003018">
    <property type="entry name" value="GAF"/>
</dbReference>
<evidence type="ECO:0000259" key="7">
    <source>
        <dbReference type="PROSITE" id="PS50113"/>
    </source>
</evidence>
<organism evidence="8 9">
    <name type="scientific">Rheinheimera marina</name>
    <dbReference type="NCBI Taxonomy" id="1774958"/>
    <lineage>
        <taxon>Bacteria</taxon>
        <taxon>Pseudomonadati</taxon>
        <taxon>Pseudomonadota</taxon>
        <taxon>Gammaproteobacteria</taxon>
        <taxon>Chromatiales</taxon>
        <taxon>Chromatiaceae</taxon>
        <taxon>Rheinheimera</taxon>
    </lineage>
</organism>
<reference evidence="9" key="1">
    <citation type="journal article" date="2019" name="Int. J. Syst. Evol. Microbiol.">
        <title>The Global Catalogue of Microorganisms (GCM) 10K type strain sequencing project: providing services to taxonomists for standard genome sequencing and annotation.</title>
        <authorList>
            <consortium name="The Broad Institute Genomics Platform"/>
            <consortium name="The Broad Institute Genome Sequencing Center for Infectious Disease"/>
            <person name="Wu L."/>
            <person name="Ma J."/>
        </authorList>
    </citation>
    <scope>NUCLEOTIDE SEQUENCE [LARGE SCALE GENOMIC DNA]</scope>
    <source>
        <strain evidence="9">DT28</strain>
    </source>
</reference>
<dbReference type="InterPro" id="IPR004358">
    <property type="entry name" value="Sig_transdc_His_kin-like_C"/>
</dbReference>
<dbReference type="InterPro" id="IPR003661">
    <property type="entry name" value="HisK_dim/P_dom"/>
</dbReference>
<feature type="domain" description="PAC" evidence="7">
    <location>
        <begin position="515"/>
        <end position="567"/>
    </location>
</feature>
<evidence type="ECO:0000256" key="5">
    <source>
        <dbReference type="ARBA" id="ARBA00022777"/>
    </source>
</evidence>
<dbReference type="SUPFAM" id="SSF55785">
    <property type="entry name" value="PYP-like sensor domain (PAS domain)"/>
    <property type="match status" value="3"/>
</dbReference>
<dbReference type="SMART" id="SM00086">
    <property type="entry name" value="PAC"/>
    <property type="match status" value="3"/>
</dbReference>
<dbReference type="InterPro" id="IPR035965">
    <property type="entry name" value="PAS-like_dom_sf"/>
</dbReference>
<feature type="domain" description="Histidine kinase" evidence="6">
    <location>
        <begin position="571"/>
        <end position="792"/>
    </location>
</feature>
<protein>
    <recommendedName>
        <fullName evidence="2">histidine kinase</fullName>
        <ecNumber evidence="2">2.7.13.3</ecNumber>
    </recommendedName>
</protein>
<dbReference type="PROSITE" id="PS50113">
    <property type="entry name" value="PAC"/>
    <property type="match status" value="3"/>
</dbReference>
<dbReference type="InterPro" id="IPR036890">
    <property type="entry name" value="HATPase_C_sf"/>
</dbReference>
<dbReference type="InterPro" id="IPR013655">
    <property type="entry name" value="PAS_fold_3"/>
</dbReference>
<dbReference type="SUPFAM" id="SSF55874">
    <property type="entry name" value="ATPase domain of HSP90 chaperone/DNA topoisomerase II/histidine kinase"/>
    <property type="match status" value="1"/>
</dbReference>
<dbReference type="SMART" id="SM00388">
    <property type="entry name" value="HisKA"/>
    <property type="match status" value="1"/>
</dbReference>
<dbReference type="Gene3D" id="3.30.565.10">
    <property type="entry name" value="Histidine kinase-like ATPase, C-terminal domain"/>
    <property type="match status" value="1"/>
</dbReference>
<name>A0ABV9JPL1_9GAMM</name>
<evidence type="ECO:0000259" key="6">
    <source>
        <dbReference type="PROSITE" id="PS50109"/>
    </source>
</evidence>
<dbReference type="Proteomes" id="UP001595962">
    <property type="component" value="Unassembled WGS sequence"/>
</dbReference>
<accession>A0ABV9JPL1</accession>
<dbReference type="PANTHER" id="PTHR43304:SF1">
    <property type="entry name" value="PAC DOMAIN-CONTAINING PROTEIN"/>
    <property type="match status" value="1"/>
</dbReference>
<dbReference type="Pfam" id="PF00512">
    <property type="entry name" value="HisKA"/>
    <property type="match status" value="1"/>
</dbReference>
<keyword evidence="5" id="KW-0418">Kinase</keyword>
<proteinExistence type="predicted"/>
<keyword evidence="3" id="KW-0597">Phosphoprotein</keyword>
<gene>
    <name evidence="8" type="ORF">ACFO3I_14400</name>
</gene>
<dbReference type="CDD" id="cd00130">
    <property type="entry name" value="PAS"/>
    <property type="match status" value="3"/>
</dbReference>
<dbReference type="CDD" id="cd16922">
    <property type="entry name" value="HATPase_EvgS-ArcB-TorS-like"/>
    <property type="match status" value="1"/>
</dbReference>
<dbReference type="Gene3D" id="3.30.450.40">
    <property type="match status" value="1"/>
</dbReference>
<dbReference type="Pfam" id="PF08447">
    <property type="entry name" value="PAS_3"/>
    <property type="match status" value="3"/>
</dbReference>
<dbReference type="SMART" id="SM00387">
    <property type="entry name" value="HATPase_c"/>
    <property type="match status" value="1"/>
</dbReference>
<dbReference type="Pfam" id="PF01590">
    <property type="entry name" value="GAF"/>
    <property type="match status" value="1"/>
</dbReference>
<keyword evidence="9" id="KW-1185">Reference proteome</keyword>
<dbReference type="PRINTS" id="PR00344">
    <property type="entry name" value="BCTRLSENSOR"/>
</dbReference>
<dbReference type="SUPFAM" id="SSF55781">
    <property type="entry name" value="GAF domain-like"/>
    <property type="match status" value="1"/>
</dbReference>
<dbReference type="Gene3D" id="3.30.450.20">
    <property type="entry name" value="PAS domain"/>
    <property type="match status" value="3"/>
</dbReference>
<feature type="domain" description="PAC" evidence="7">
    <location>
        <begin position="249"/>
        <end position="302"/>
    </location>
</feature>
<dbReference type="InterPro" id="IPR036097">
    <property type="entry name" value="HisK_dim/P_sf"/>
</dbReference>
<dbReference type="SMART" id="SM00091">
    <property type="entry name" value="PAS"/>
    <property type="match status" value="3"/>
</dbReference>
<dbReference type="InterPro" id="IPR005467">
    <property type="entry name" value="His_kinase_dom"/>
</dbReference>
<dbReference type="PANTHER" id="PTHR43304">
    <property type="entry name" value="PHYTOCHROME-LIKE PROTEIN CPH1"/>
    <property type="match status" value="1"/>
</dbReference>
<dbReference type="InterPro" id="IPR029016">
    <property type="entry name" value="GAF-like_dom_sf"/>
</dbReference>
<evidence type="ECO:0000256" key="1">
    <source>
        <dbReference type="ARBA" id="ARBA00000085"/>
    </source>
</evidence>
<dbReference type="NCBIfam" id="TIGR00229">
    <property type="entry name" value="sensory_box"/>
    <property type="match status" value="2"/>
</dbReference>
<dbReference type="InterPro" id="IPR003594">
    <property type="entry name" value="HATPase_dom"/>
</dbReference>
<dbReference type="PROSITE" id="PS50109">
    <property type="entry name" value="HIS_KIN"/>
    <property type="match status" value="1"/>
</dbReference>
<dbReference type="EC" id="2.7.13.3" evidence="2"/>
<dbReference type="InterPro" id="IPR052162">
    <property type="entry name" value="Sensor_kinase/Photoreceptor"/>
</dbReference>
<dbReference type="InterPro" id="IPR000700">
    <property type="entry name" value="PAS-assoc_C"/>
</dbReference>
<evidence type="ECO:0000256" key="2">
    <source>
        <dbReference type="ARBA" id="ARBA00012438"/>
    </source>
</evidence>
<evidence type="ECO:0000256" key="4">
    <source>
        <dbReference type="ARBA" id="ARBA00022679"/>
    </source>
</evidence>
<evidence type="ECO:0000313" key="8">
    <source>
        <dbReference type="EMBL" id="MFC4656203.1"/>
    </source>
</evidence>
<dbReference type="SUPFAM" id="SSF47384">
    <property type="entry name" value="Homodimeric domain of signal transducing histidine kinase"/>
    <property type="match status" value="1"/>
</dbReference>